<evidence type="ECO:0000256" key="17">
    <source>
        <dbReference type="ARBA" id="ARBA00043762"/>
    </source>
</evidence>
<dbReference type="EC" id="3.1.3.16" evidence="6"/>
<dbReference type="InterPro" id="IPR051281">
    <property type="entry name" value="Dual-spec_lipid-protein_phosph"/>
</dbReference>
<dbReference type="EC" id="3.1.3.67" evidence="4"/>
<comment type="catalytic activity">
    <reaction evidence="15">
        <text>1D-myo-inositol 1,3,4,5-tetrakisphosphate + H2O = 1D-myo-inositol 1,4,5-trisphosphate + phosphate</text>
        <dbReference type="Rhea" id="RHEA:77155"/>
        <dbReference type="ChEBI" id="CHEBI:15377"/>
        <dbReference type="ChEBI" id="CHEBI:43474"/>
        <dbReference type="ChEBI" id="CHEBI:57895"/>
        <dbReference type="ChEBI" id="CHEBI:203600"/>
    </reaction>
    <physiologicalReaction direction="left-to-right" evidence="15">
        <dbReference type="Rhea" id="RHEA:77156"/>
    </physiologicalReaction>
</comment>
<dbReference type="EMBL" id="PYSW02000012">
    <property type="protein sequence ID" value="KAG2387771.1"/>
    <property type="molecule type" value="Genomic_DNA"/>
</dbReference>
<dbReference type="PROSITE" id="PS50056">
    <property type="entry name" value="TYR_PHOSPHATASE_2"/>
    <property type="match status" value="1"/>
</dbReference>
<comment type="catalytic activity">
    <reaction evidence="19">
        <text>O-phospho-L-seryl-[protein] + H2O = L-seryl-[protein] + phosphate</text>
        <dbReference type="Rhea" id="RHEA:20629"/>
        <dbReference type="Rhea" id="RHEA-COMP:9863"/>
        <dbReference type="Rhea" id="RHEA-COMP:11604"/>
        <dbReference type="ChEBI" id="CHEBI:15377"/>
        <dbReference type="ChEBI" id="CHEBI:29999"/>
        <dbReference type="ChEBI" id="CHEBI:43474"/>
        <dbReference type="ChEBI" id="CHEBI:83421"/>
        <dbReference type="EC" id="3.1.3.16"/>
    </reaction>
    <physiologicalReaction direction="left-to-right" evidence="19">
        <dbReference type="Rhea" id="RHEA:20630"/>
    </physiologicalReaction>
</comment>
<evidence type="ECO:0000256" key="8">
    <source>
        <dbReference type="ARBA" id="ARBA00022801"/>
    </source>
</evidence>
<evidence type="ECO:0000256" key="22">
    <source>
        <dbReference type="SAM" id="MobiDB-lite"/>
    </source>
</evidence>
<evidence type="ECO:0000256" key="21">
    <source>
        <dbReference type="ARBA" id="ARBA00051341"/>
    </source>
</evidence>
<comment type="similarity">
    <text evidence="3">Belongs to the PTEN phosphatase protein family.</text>
</comment>
<comment type="catalytic activity">
    <reaction evidence="16">
        <text>a 1,2-diacyl-sn-glycero-3-phospho-(1D-myo-inositol-3,4,5-trisphosphate) + H2O = a 1,2-diacyl-sn-glycero-3-phospho-(1D-myo-inositol-4,5-bisphosphate) + phosphate</text>
        <dbReference type="Rhea" id="RHEA:25017"/>
        <dbReference type="ChEBI" id="CHEBI:15377"/>
        <dbReference type="ChEBI" id="CHEBI:43474"/>
        <dbReference type="ChEBI" id="CHEBI:57836"/>
        <dbReference type="ChEBI" id="CHEBI:58456"/>
        <dbReference type="EC" id="3.1.3.67"/>
    </reaction>
    <physiologicalReaction direction="left-to-right" evidence="16">
        <dbReference type="Rhea" id="RHEA:25018"/>
    </physiologicalReaction>
</comment>
<dbReference type="Gene3D" id="2.60.40.1110">
    <property type="match status" value="1"/>
</dbReference>
<keyword evidence="8" id="KW-0378">Hydrolase</keyword>
<dbReference type="GO" id="GO:0050793">
    <property type="term" value="P:regulation of developmental process"/>
    <property type="evidence" value="ECO:0007669"/>
    <property type="project" value="UniProtKB-ARBA"/>
</dbReference>
<dbReference type="GO" id="GO:0006629">
    <property type="term" value="P:lipid metabolic process"/>
    <property type="evidence" value="ECO:0007669"/>
    <property type="project" value="UniProtKB-KW"/>
</dbReference>
<evidence type="ECO:0000256" key="9">
    <source>
        <dbReference type="ARBA" id="ARBA00022912"/>
    </source>
</evidence>
<evidence type="ECO:0000256" key="18">
    <source>
        <dbReference type="ARBA" id="ARBA00044309"/>
    </source>
</evidence>
<dbReference type="GO" id="GO:0005829">
    <property type="term" value="C:cytosol"/>
    <property type="evidence" value="ECO:0007669"/>
    <property type="project" value="TreeGrafter"/>
</dbReference>
<sequence length="442" mass="50457">MPTFVRRLVSKNKKRLQEDNFDLDLTYITDNVIAMGFPSEGVESIYRNPRDEVVDFLSTKHGNKYKVYNLCSERDYKDEIFEGRVARFPFDDHQSPLFDSVLEFCVDVHEFLSDGKNNAAVVHCKAGKGRTGVMICCYLVFSHTCKTALDSLQYYGDKRTKDSKGVTIPSQRRYCYYFEQYLRNQFPVRGSVKLTRVALRQFSKSTKYFIAIKNLKREEVFTSKQSNKVATNEDSVVITLDDPIELSGDFKVCCVKNGVNVLKSGNLFHCWLNSRFITNYVKNACPGNGMGVNTYHSSLDDAIPLIKNISLGATSEQKVSPEKDERLKNGRYVTVSLAKDELDGPHSDKHHKSFAEDFQVDLTFELCNMENVEDDSYLLGLIPKEFLSDEQSKRLSNSQTQRRQSAVTRGLIIDSHDDTVEIIDETADSVKTPKAEDQHFFQ</sequence>
<dbReference type="GO" id="GO:0004725">
    <property type="term" value="F:protein tyrosine phosphatase activity"/>
    <property type="evidence" value="ECO:0007669"/>
    <property type="project" value="UniProtKB-EC"/>
</dbReference>
<dbReference type="RefSeq" id="XP_044551763.1">
    <property type="nucleotide sequence ID" value="XM_044689547.1"/>
</dbReference>
<dbReference type="InterPro" id="IPR016130">
    <property type="entry name" value="Tyr_Pase_AS"/>
</dbReference>
<keyword evidence="9" id="KW-0904">Protein phosphatase</keyword>
<comment type="catalytic activity">
    <reaction evidence="20">
        <text>O-phospho-L-threonyl-[protein] + H2O = L-threonyl-[protein] + phosphate</text>
        <dbReference type="Rhea" id="RHEA:47004"/>
        <dbReference type="Rhea" id="RHEA-COMP:11060"/>
        <dbReference type="Rhea" id="RHEA-COMP:11605"/>
        <dbReference type="ChEBI" id="CHEBI:15377"/>
        <dbReference type="ChEBI" id="CHEBI:30013"/>
        <dbReference type="ChEBI" id="CHEBI:43474"/>
        <dbReference type="ChEBI" id="CHEBI:61977"/>
        <dbReference type="EC" id="3.1.3.16"/>
    </reaction>
    <physiologicalReaction direction="left-to-right" evidence="20">
        <dbReference type="Rhea" id="RHEA:47005"/>
    </physiologicalReaction>
</comment>
<evidence type="ECO:0000256" key="20">
    <source>
        <dbReference type="ARBA" id="ARBA00048832"/>
    </source>
</evidence>
<dbReference type="PROSITE" id="PS51182">
    <property type="entry name" value="C2_TENSIN"/>
    <property type="match status" value="1"/>
</dbReference>
<protein>
    <recommendedName>
        <fullName evidence="14">Phosphatidylinositol 3,4,5-trisphosphate 3-phosphatase and dual-specificity protein phosphatase PTEN</fullName>
        <ecNumber evidence="6">3.1.3.16</ecNumber>
        <ecNumber evidence="5">3.1.3.48</ecNumber>
        <ecNumber evidence="4">3.1.3.67</ecNumber>
    </recommendedName>
    <alternativeName>
        <fullName evidence="18">Inositol polyphosphate 3-phosphatase</fullName>
    </alternativeName>
</protein>
<evidence type="ECO:0000256" key="13">
    <source>
        <dbReference type="ARBA" id="ARBA00034268"/>
    </source>
</evidence>
<dbReference type="SUPFAM" id="SSF49562">
    <property type="entry name" value="C2 domain (Calcium/lipid-binding domain, CaLB)"/>
    <property type="match status" value="1"/>
</dbReference>
<evidence type="ECO:0000313" key="27">
    <source>
        <dbReference type="Proteomes" id="UP000816034"/>
    </source>
</evidence>
<dbReference type="InterPro" id="IPR014020">
    <property type="entry name" value="Tensin_C2-dom"/>
</dbReference>
<feature type="domain" description="Tyrosine specific protein phosphatases" evidence="23">
    <location>
        <begin position="99"/>
        <end position="173"/>
    </location>
</feature>
<keyword evidence="10" id="KW-0443">Lipid metabolism</keyword>
<feature type="compositionally biased region" description="Polar residues" evidence="22">
    <location>
        <begin position="394"/>
        <end position="407"/>
    </location>
</feature>
<accession>A0AA88GXJ7</accession>
<comment type="caution">
    <text evidence="26">The sequence shown here is derived from an EMBL/GenBank/DDBJ whole genome shotgun (WGS) entry which is preliminary data.</text>
</comment>
<dbReference type="Pfam" id="PF22785">
    <property type="entry name" value="Tc-R-P"/>
    <property type="match status" value="1"/>
</dbReference>
<evidence type="ECO:0000259" key="24">
    <source>
        <dbReference type="PROSITE" id="PS51181"/>
    </source>
</evidence>
<evidence type="ECO:0000256" key="5">
    <source>
        <dbReference type="ARBA" id="ARBA00013064"/>
    </source>
</evidence>
<dbReference type="SMART" id="SM01301">
    <property type="entry name" value="PTPlike_phytase"/>
    <property type="match status" value="1"/>
</dbReference>
<evidence type="ECO:0000256" key="7">
    <source>
        <dbReference type="ARBA" id="ARBA00022490"/>
    </source>
</evidence>
<dbReference type="Proteomes" id="UP000816034">
    <property type="component" value="Unassembled WGS sequence"/>
</dbReference>
<comment type="catalytic activity">
    <reaction evidence="21">
        <text>O-phospho-L-tyrosyl-[protein] + H2O = L-tyrosyl-[protein] + phosphate</text>
        <dbReference type="Rhea" id="RHEA:10684"/>
        <dbReference type="Rhea" id="RHEA-COMP:10136"/>
        <dbReference type="Rhea" id="RHEA-COMP:20101"/>
        <dbReference type="ChEBI" id="CHEBI:15377"/>
        <dbReference type="ChEBI" id="CHEBI:43474"/>
        <dbReference type="ChEBI" id="CHEBI:46858"/>
        <dbReference type="ChEBI" id="CHEBI:61978"/>
        <dbReference type="EC" id="3.1.3.48"/>
    </reaction>
    <physiologicalReaction direction="left-to-right" evidence="21">
        <dbReference type="Rhea" id="RHEA:10685"/>
    </physiologicalReaction>
</comment>
<dbReference type="PANTHER" id="PTHR12305">
    <property type="entry name" value="PHOSPHATASE WITH HOMOLOGY TO TENSIN"/>
    <property type="match status" value="1"/>
</dbReference>
<dbReference type="GeneID" id="68093821"/>
<comment type="catalytic activity">
    <reaction evidence="13">
        <text>1,2-dioctanoyl-sn-glycero-3-phospho-(1D-myo-inositol-3,4,5-trisphosphate) + H2O = 1,2-dioctanoyl-sn-glycero-3-phospho-(1D-myo-inositol-4,5-bisphosphate) + phosphate</text>
        <dbReference type="Rhea" id="RHEA:43552"/>
        <dbReference type="ChEBI" id="CHEBI:15377"/>
        <dbReference type="ChEBI" id="CHEBI:43474"/>
        <dbReference type="ChEBI" id="CHEBI:83416"/>
        <dbReference type="ChEBI" id="CHEBI:83419"/>
    </reaction>
    <physiologicalReaction direction="left-to-right" evidence="13">
        <dbReference type="Rhea" id="RHEA:43553"/>
    </physiologicalReaction>
</comment>
<evidence type="ECO:0000256" key="15">
    <source>
        <dbReference type="ARBA" id="ARBA00043734"/>
    </source>
</evidence>
<evidence type="ECO:0000256" key="10">
    <source>
        <dbReference type="ARBA" id="ARBA00023098"/>
    </source>
</evidence>
<dbReference type="PANTHER" id="PTHR12305:SF81">
    <property type="entry name" value="PHOSPHATIDYLINOSITOL 3,4,5-TRISPHOSPHATE 3-PHOSPHATASE AND DUAL-SPECIFICITY PROTEIN PHOSPHATASE PTEN"/>
    <property type="match status" value="1"/>
</dbReference>
<dbReference type="InterPro" id="IPR045101">
    <property type="entry name" value="PTP_PTEN"/>
</dbReference>
<dbReference type="GO" id="GO:0042995">
    <property type="term" value="C:cell projection"/>
    <property type="evidence" value="ECO:0007669"/>
    <property type="project" value="UniProtKB-ARBA"/>
</dbReference>
<dbReference type="InterPro" id="IPR029023">
    <property type="entry name" value="Tensin_phosphatase"/>
</dbReference>
<keyword evidence="7" id="KW-0963">Cytoplasm</keyword>
<keyword evidence="11" id="KW-0966">Cell projection</keyword>
<dbReference type="AlphaFoldDB" id="A0AA88GXJ7"/>
<keyword evidence="27" id="KW-1185">Reference proteome</keyword>
<evidence type="ECO:0000259" key="23">
    <source>
        <dbReference type="PROSITE" id="PS50056"/>
    </source>
</evidence>
<dbReference type="InterPro" id="IPR003595">
    <property type="entry name" value="Tyr_Pase_cat"/>
</dbReference>
<evidence type="ECO:0000259" key="25">
    <source>
        <dbReference type="PROSITE" id="PS51182"/>
    </source>
</evidence>
<dbReference type="CDD" id="cd14509">
    <property type="entry name" value="PTP_PTEN"/>
    <property type="match status" value="1"/>
</dbReference>
<name>A0AA88GXJ7_NAELO</name>
<dbReference type="GO" id="GO:0016314">
    <property type="term" value="F:phosphatidylinositol-3,4,5-trisphosphate 3-phosphatase activity"/>
    <property type="evidence" value="ECO:0007669"/>
    <property type="project" value="UniProtKB-EC"/>
</dbReference>
<evidence type="ECO:0000256" key="11">
    <source>
        <dbReference type="ARBA" id="ARBA00023273"/>
    </source>
</evidence>
<gene>
    <name evidence="26" type="ORF">C9374_001365</name>
</gene>
<dbReference type="PROSITE" id="PS00383">
    <property type="entry name" value="TYR_PHOSPHATASE_1"/>
    <property type="match status" value="1"/>
</dbReference>
<dbReference type="InterPro" id="IPR035892">
    <property type="entry name" value="C2_domain_sf"/>
</dbReference>
<evidence type="ECO:0000256" key="19">
    <source>
        <dbReference type="ARBA" id="ARBA00047986"/>
    </source>
</evidence>
<evidence type="ECO:0000256" key="3">
    <source>
        <dbReference type="ARBA" id="ARBA00007881"/>
    </source>
</evidence>
<feature type="domain" description="Phosphatase tensin-type" evidence="24">
    <location>
        <begin position="14"/>
        <end position="185"/>
    </location>
</feature>
<evidence type="ECO:0000256" key="16">
    <source>
        <dbReference type="ARBA" id="ARBA00043760"/>
    </source>
</evidence>
<comment type="catalytic activity">
    <reaction evidence="17">
        <text>1D-myo-inositol 1,3,4,5,6-pentakisphosphate + H2O = 1D-myo-inositol 1,4,5,6-tetrakisphosphate + phosphate</text>
        <dbReference type="Rhea" id="RHEA:77143"/>
        <dbReference type="ChEBI" id="CHEBI:15377"/>
        <dbReference type="ChEBI" id="CHEBI:43474"/>
        <dbReference type="ChEBI" id="CHEBI:57627"/>
        <dbReference type="ChEBI" id="CHEBI:57733"/>
    </reaction>
    <physiologicalReaction direction="left-to-right" evidence="17">
        <dbReference type="Rhea" id="RHEA:77144"/>
    </physiologicalReaction>
</comment>
<dbReference type="SUPFAM" id="SSF52799">
    <property type="entry name" value="(Phosphotyrosine protein) phosphatases II"/>
    <property type="match status" value="1"/>
</dbReference>
<dbReference type="SMART" id="SM01326">
    <property type="entry name" value="PTEN_C2"/>
    <property type="match status" value="1"/>
</dbReference>
<evidence type="ECO:0000256" key="6">
    <source>
        <dbReference type="ARBA" id="ARBA00013081"/>
    </source>
</evidence>
<evidence type="ECO:0000313" key="26">
    <source>
        <dbReference type="EMBL" id="KAG2387771.1"/>
    </source>
</evidence>
<evidence type="ECO:0000256" key="2">
    <source>
        <dbReference type="ARBA" id="ARBA00004496"/>
    </source>
</evidence>
<feature type="domain" description="C2 tensin-type" evidence="25">
    <location>
        <begin position="189"/>
        <end position="367"/>
    </location>
</feature>
<dbReference type="GO" id="GO:0004722">
    <property type="term" value="F:protein serine/threonine phosphatase activity"/>
    <property type="evidence" value="ECO:0007669"/>
    <property type="project" value="UniProtKB-EC"/>
</dbReference>
<feature type="region of interest" description="Disordered" evidence="22">
    <location>
        <begin position="391"/>
        <end position="410"/>
    </location>
</feature>
<dbReference type="Gene3D" id="3.90.190.10">
    <property type="entry name" value="Protein tyrosine phosphatase superfamily"/>
    <property type="match status" value="1"/>
</dbReference>
<proteinExistence type="inferred from homology"/>
<organism evidence="26 27">
    <name type="scientific">Naegleria lovaniensis</name>
    <name type="common">Amoeba</name>
    <dbReference type="NCBI Taxonomy" id="51637"/>
    <lineage>
        <taxon>Eukaryota</taxon>
        <taxon>Discoba</taxon>
        <taxon>Heterolobosea</taxon>
        <taxon>Tetramitia</taxon>
        <taxon>Eutetramitia</taxon>
        <taxon>Vahlkampfiidae</taxon>
        <taxon>Naegleria</taxon>
    </lineage>
</organism>
<evidence type="ECO:0000256" key="12">
    <source>
        <dbReference type="ARBA" id="ARBA00034256"/>
    </source>
</evidence>
<dbReference type="PROSITE" id="PS51181">
    <property type="entry name" value="PPASE_TENSIN"/>
    <property type="match status" value="1"/>
</dbReference>
<evidence type="ECO:0000256" key="14">
    <source>
        <dbReference type="ARBA" id="ARBA00034338"/>
    </source>
</evidence>
<comment type="subcellular location">
    <subcellularLocation>
        <location evidence="1">Cell projection</location>
        <location evidence="1">Neuron projection</location>
    </subcellularLocation>
    <subcellularLocation>
        <location evidence="2">Cytoplasm</location>
    </subcellularLocation>
</comment>
<dbReference type="EC" id="3.1.3.48" evidence="5"/>
<reference evidence="26 27" key="1">
    <citation type="journal article" date="2018" name="BMC Genomics">
        <title>The genome of Naegleria lovaniensis, the basis for a comparative approach to unravel pathogenicity factors of the human pathogenic amoeba N. fowleri.</title>
        <authorList>
            <person name="Liechti N."/>
            <person name="Schurch N."/>
            <person name="Bruggmann R."/>
            <person name="Wittwer M."/>
        </authorList>
    </citation>
    <scope>NUCLEOTIDE SEQUENCE [LARGE SCALE GENOMIC DNA]</scope>
    <source>
        <strain evidence="26 27">ATCC 30569</strain>
    </source>
</reference>
<dbReference type="InterPro" id="IPR000387">
    <property type="entry name" value="Tyr_Pase_dom"/>
</dbReference>
<dbReference type="Pfam" id="PF10409">
    <property type="entry name" value="PTEN_C2"/>
    <property type="match status" value="1"/>
</dbReference>
<dbReference type="SMART" id="SM00404">
    <property type="entry name" value="PTPc_motif"/>
    <property type="match status" value="1"/>
</dbReference>
<dbReference type="InterPro" id="IPR029021">
    <property type="entry name" value="Prot-tyrosine_phosphatase-like"/>
</dbReference>
<evidence type="ECO:0000256" key="1">
    <source>
        <dbReference type="ARBA" id="ARBA00004487"/>
    </source>
</evidence>
<comment type="catalytic activity">
    <reaction evidence="12">
        <text>1,2-dihexadecanoyl-sn-glycero-3-phospho-(1D-myo-inositol-3,4,5-trisphosphate) + H2O = 1,2-dihexadecanoyl-sn-glycero-3-phospho-(1D-myo-inositol-4,5-bisphosphate) + phosphate</text>
        <dbReference type="Rhea" id="RHEA:43560"/>
        <dbReference type="ChEBI" id="CHEBI:15377"/>
        <dbReference type="ChEBI" id="CHEBI:43474"/>
        <dbReference type="ChEBI" id="CHEBI:83420"/>
        <dbReference type="ChEBI" id="CHEBI:83423"/>
    </reaction>
    <physiologicalReaction direction="left-to-right" evidence="12">
        <dbReference type="Rhea" id="RHEA:43561"/>
    </physiologicalReaction>
</comment>
<evidence type="ECO:0000256" key="4">
    <source>
        <dbReference type="ARBA" id="ARBA00013015"/>
    </source>
</evidence>